<dbReference type="EMBL" id="JAESVD010000004">
    <property type="protein sequence ID" value="MBL4913379.1"/>
    <property type="molecule type" value="Genomic_DNA"/>
</dbReference>
<evidence type="ECO:0000313" key="3">
    <source>
        <dbReference type="Proteomes" id="UP000604898"/>
    </source>
</evidence>
<organism evidence="2 3">
    <name type="scientific">Shewanella schlegeliana</name>
    <dbReference type="NCBI Taxonomy" id="190308"/>
    <lineage>
        <taxon>Bacteria</taxon>
        <taxon>Pseudomonadati</taxon>
        <taxon>Pseudomonadota</taxon>
        <taxon>Gammaproteobacteria</taxon>
        <taxon>Alteromonadales</taxon>
        <taxon>Shewanellaceae</taxon>
        <taxon>Shewanella</taxon>
    </lineage>
</organism>
<dbReference type="Proteomes" id="UP000604898">
    <property type="component" value="Unassembled WGS sequence"/>
</dbReference>
<accession>A0ABS1SXY1</accession>
<feature type="transmembrane region" description="Helical" evidence="1">
    <location>
        <begin position="48"/>
        <end position="68"/>
    </location>
</feature>
<keyword evidence="3" id="KW-1185">Reference proteome</keyword>
<evidence type="ECO:0000313" key="2">
    <source>
        <dbReference type="EMBL" id="MBL4913379.1"/>
    </source>
</evidence>
<keyword evidence="1" id="KW-0472">Membrane</keyword>
<sequence length="103" mass="11554">MPNAISTFMQTQLGKAIFVIAVPLLQFIGPNFLIGIVRVDHEGVGTGLLFIFKCLIWVCGLVIASLVVSRVYYKTFRYGLWANSPLAILVLYQLNQYLPYLLS</sequence>
<keyword evidence="1" id="KW-1133">Transmembrane helix</keyword>
<protein>
    <recommendedName>
        <fullName evidence="4">DUF5658 domain-containing protein</fullName>
    </recommendedName>
</protein>
<proteinExistence type="predicted"/>
<reference evidence="2 3" key="1">
    <citation type="submission" date="2021-01" db="EMBL/GenBank/DDBJ databases">
        <title>Genome sequence of Shewanella schlegeliana JCM 11561.</title>
        <authorList>
            <person name="Zhang H."/>
            <person name="Li C."/>
        </authorList>
    </citation>
    <scope>NUCLEOTIDE SEQUENCE [LARGE SCALE GENOMIC DNA]</scope>
    <source>
        <strain evidence="2 3">JCM 11561</strain>
    </source>
</reference>
<feature type="transmembrane region" description="Helical" evidence="1">
    <location>
        <begin position="80"/>
        <end position="98"/>
    </location>
</feature>
<feature type="transmembrane region" description="Helical" evidence="1">
    <location>
        <begin position="16"/>
        <end position="36"/>
    </location>
</feature>
<comment type="caution">
    <text evidence="2">The sequence shown here is derived from an EMBL/GenBank/DDBJ whole genome shotgun (WGS) entry which is preliminary data.</text>
</comment>
<gene>
    <name evidence="2" type="ORF">JMA39_09520</name>
</gene>
<evidence type="ECO:0008006" key="4">
    <source>
        <dbReference type="Google" id="ProtNLM"/>
    </source>
</evidence>
<evidence type="ECO:0000256" key="1">
    <source>
        <dbReference type="SAM" id="Phobius"/>
    </source>
</evidence>
<keyword evidence="1" id="KW-0812">Transmembrane</keyword>
<dbReference type="RefSeq" id="WP_202721637.1">
    <property type="nucleotide sequence ID" value="NZ_BPEX01000043.1"/>
</dbReference>
<name>A0ABS1SXY1_9GAMM</name>